<proteinExistence type="predicted"/>
<dbReference type="Proteomes" id="UP000287171">
    <property type="component" value="Unassembled WGS sequence"/>
</dbReference>
<name>A0A402BF15_9CHLR</name>
<sequence>MLNNARGHTVAKEQEQDQQAPVSTAGQQAERERRSAERIIIGLDGGWVPNQQRRGAMEGKVAVVASHKVVVKKPEAPSGNMSWIELER</sequence>
<dbReference type="EMBL" id="BIFT01000002">
    <property type="protein sequence ID" value="GCE29892.1"/>
    <property type="molecule type" value="Genomic_DNA"/>
</dbReference>
<evidence type="ECO:0000313" key="3">
    <source>
        <dbReference type="Proteomes" id="UP000287171"/>
    </source>
</evidence>
<dbReference type="AlphaFoldDB" id="A0A402BF15"/>
<reference evidence="3" key="1">
    <citation type="submission" date="2018-12" db="EMBL/GenBank/DDBJ databases">
        <title>Tengunoibacter tsumagoiensis gen. nov., sp. nov., Dictyobacter kobayashii sp. nov., D. alpinus sp. nov., and D. joshuensis sp. nov. and description of Dictyobacteraceae fam. nov. within the order Ktedonobacterales isolated from Tengu-no-mugimeshi.</title>
        <authorList>
            <person name="Wang C.M."/>
            <person name="Zheng Y."/>
            <person name="Sakai Y."/>
            <person name="Toyoda A."/>
            <person name="Minakuchi Y."/>
            <person name="Abe K."/>
            <person name="Yokota A."/>
            <person name="Yabe S."/>
        </authorList>
    </citation>
    <scope>NUCLEOTIDE SEQUENCE [LARGE SCALE GENOMIC DNA]</scope>
    <source>
        <strain evidence="3">Uno16</strain>
    </source>
</reference>
<protein>
    <submittedName>
        <fullName evidence="2">Uncharacterized protein</fullName>
    </submittedName>
</protein>
<accession>A0A402BF15</accession>
<evidence type="ECO:0000256" key="1">
    <source>
        <dbReference type="SAM" id="MobiDB-lite"/>
    </source>
</evidence>
<organism evidence="2 3">
    <name type="scientific">Dictyobacter alpinus</name>
    <dbReference type="NCBI Taxonomy" id="2014873"/>
    <lineage>
        <taxon>Bacteria</taxon>
        <taxon>Bacillati</taxon>
        <taxon>Chloroflexota</taxon>
        <taxon>Ktedonobacteria</taxon>
        <taxon>Ktedonobacterales</taxon>
        <taxon>Dictyobacteraceae</taxon>
        <taxon>Dictyobacter</taxon>
    </lineage>
</organism>
<gene>
    <name evidence="2" type="ORF">KDA_53760</name>
</gene>
<comment type="caution">
    <text evidence="2">The sequence shown here is derived from an EMBL/GenBank/DDBJ whole genome shotgun (WGS) entry which is preliminary data.</text>
</comment>
<keyword evidence="3" id="KW-1185">Reference proteome</keyword>
<feature type="region of interest" description="Disordered" evidence="1">
    <location>
        <begin position="1"/>
        <end position="36"/>
    </location>
</feature>
<evidence type="ECO:0000313" key="2">
    <source>
        <dbReference type="EMBL" id="GCE29892.1"/>
    </source>
</evidence>